<reference evidence="1 2" key="1">
    <citation type="journal article" date="2024" name="Chem. Sci.">
        <title>Discovery of megapolipeptins by genome mining of a Burkholderiales bacteria collection.</title>
        <authorList>
            <person name="Paulo B.S."/>
            <person name="Recchia M.J.J."/>
            <person name="Lee S."/>
            <person name="Fergusson C.H."/>
            <person name="Romanowski S.B."/>
            <person name="Hernandez A."/>
            <person name="Krull N."/>
            <person name="Liu D.Y."/>
            <person name="Cavanagh H."/>
            <person name="Bos A."/>
            <person name="Gray C.A."/>
            <person name="Murphy B.T."/>
            <person name="Linington R.G."/>
            <person name="Eustaquio A.S."/>
        </authorList>
    </citation>
    <scope>NUCLEOTIDE SEQUENCE [LARGE SCALE GENOMIC DNA]</scope>
    <source>
        <strain evidence="1 2">RL17-350-BIC-A</strain>
    </source>
</reference>
<evidence type="ECO:0000313" key="1">
    <source>
        <dbReference type="EMBL" id="MFM0002076.1"/>
    </source>
</evidence>
<dbReference type="Proteomes" id="UP001629230">
    <property type="component" value="Unassembled WGS sequence"/>
</dbReference>
<gene>
    <name evidence="1" type="ORF">PQR57_13710</name>
</gene>
<organism evidence="1 2">
    <name type="scientific">Paraburkholderia dipogonis</name>
    <dbReference type="NCBI Taxonomy" id="1211383"/>
    <lineage>
        <taxon>Bacteria</taxon>
        <taxon>Pseudomonadati</taxon>
        <taxon>Pseudomonadota</taxon>
        <taxon>Betaproteobacteria</taxon>
        <taxon>Burkholderiales</taxon>
        <taxon>Burkholderiaceae</taxon>
        <taxon>Paraburkholderia</taxon>
    </lineage>
</organism>
<sequence length="87" mass="9373">MQRTHQYRGFVATVEVELLPAVIVADPVVASGGFLVKVGVRHPPSGRELPPTLLPRAGERPFATEAEALMAGLSFAQRLIENALEQP</sequence>
<keyword evidence="2" id="KW-1185">Reference proteome</keyword>
<proteinExistence type="predicted"/>
<comment type="caution">
    <text evidence="1">The sequence shown here is derived from an EMBL/GenBank/DDBJ whole genome shotgun (WGS) entry which is preliminary data.</text>
</comment>
<name>A0ABW9ARX5_9BURK</name>
<protein>
    <submittedName>
        <fullName evidence="1">Uncharacterized protein</fullName>
    </submittedName>
</protein>
<dbReference type="EMBL" id="JAQQEZ010000008">
    <property type="protein sequence ID" value="MFM0002076.1"/>
    <property type="molecule type" value="Genomic_DNA"/>
</dbReference>
<dbReference type="RefSeq" id="WP_408177693.1">
    <property type="nucleotide sequence ID" value="NZ_JAQQEZ010000008.1"/>
</dbReference>
<evidence type="ECO:0000313" key="2">
    <source>
        <dbReference type="Proteomes" id="UP001629230"/>
    </source>
</evidence>
<accession>A0ABW9ARX5</accession>